<name>A0A4Y2A879_ARAVE</name>
<organism evidence="1 2">
    <name type="scientific">Araneus ventricosus</name>
    <name type="common">Orbweaver spider</name>
    <name type="synonym">Epeira ventricosa</name>
    <dbReference type="NCBI Taxonomy" id="182803"/>
    <lineage>
        <taxon>Eukaryota</taxon>
        <taxon>Metazoa</taxon>
        <taxon>Ecdysozoa</taxon>
        <taxon>Arthropoda</taxon>
        <taxon>Chelicerata</taxon>
        <taxon>Arachnida</taxon>
        <taxon>Araneae</taxon>
        <taxon>Araneomorphae</taxon>
        <taxon>Entelegynae</taxon>
        <taxon>Araneoidea</taxon>
        <taxon>Araneidae</taxon>
        <taxon>Araneus</taxon>
    </lineage>
</organism>
<evidence type="ECO:0000313" key="2">
    <source>
        <dbReference type="Proteomes" id="UP000499080"/>
    </source>
</evidence>
<proteinExistence type="predicted"/>
<protein>
    <submittedName>
        <fullName evidence="1">Uncharacterized protein</fullName>
    </submittedName>
</protein>
<dbReference type="AlphaFoldDB" id="A0A4Y2A879"/>
<keyword evidence="2" id="KW-1185">Reference proteome</keyword>
<reference evidence="1 2" key="1">
    <citation type="journal article" date="2019" name="Sci. Rep.">
        <title>Orb-weaving spider Araneus ventricosus genome elucidates the spidroin gene catalogue.</title>
        <authorList>
            <person name="Kono N."/>
            <person name="Nakamura H."/>
            <person name="Ohtoshi R."/>
            <person name="Moran D.A.P."/>
            <person name="Shinohara A."/>
            <person name="Yoshida Y."/>
            <person name="Fujiwara M."/>
            <person name="Mori M."/>
            <person name="Tomita M."/>
            <person name="Arakawa K."/>
        </authorList>
    </citation>
    <scope>NUCLEOTIDE SEQUENCE [LARGE SCALE GENOMIC DNA]</scope>
</reference>
<comment type="caution">
    <text evidence="1">The sequence shown here is derived from an EMBL/GenBank/DDBJ whole genome shotgun (WGS) entry which is preliminary data.</text>
</comment>
<sequence>MKALKPRYELKQHSQELFYKKWQNLWDNGSTGRFVNKVVKTVYVKPVFWTYEGILIVTGHSSCPSFLHRLHLSDSDSCACGEVCDAIHYVTYHPLALS</sequence>
<evidence type="ECO:0000313" key="1">
    <source>
        <dbReference type="EMBL" id="GBL75619.1"/>
    </source>
</evidence>
<dbReference type="Proteomes" id="UP000499080">
    <property type="component" value="Unassembled WGS sequence"/>
</dbReference>
<accession>A0A4Y2A879</accession>
<dbReference type="EMBL" id="BGPR01000008">
    <property type="protein sequence ID" value="GBL75619.1"/>
    <property type="molecule type" value="Genomic_DNA"/>
</dbReference>
<gene>
    <name evidence="1" type="ORF">AVEN_154937_1</name>
</gene>